<evidence type="ECO:0000313" key="2">
    <source>
        <dbReference type="Proteomes" id="UP001060085"/>
    </source>
</evidence>
<organism evidence="1 2">
    <name type="scientific">Catharanthus roseus</name>
    <name type="common">Madagascar periwinkle</name>
    <name type="synonym">Vinca rosea</name>
    <dbReference type="NCBI Taxonomy" id="4058"/>
    <lineage>
        <taxon>Eukaryota</taxon>
        <taxon>Viridiplantae</taxon>
        <taxon>Streptophyta</taxon>
        <taxon>Embryophyta</taxon>
        <taxon>Tracheophyta</taxon>
        <taxon>Spermatophyta</taxon>
        <taxon>Magnoliopsida</taxon>
        <taxon>eudicotyledons</taxon>
        <taxon>Gunneridae</taxon>
        <taxon>Pentapetalae</taxon>
        <taxon>asterids</taxon>
        <taxon>lamiids</taxon>
        <taxon>Gentianales</taxon>
        <taxon>Apocynaceae</taxon>
        <taxon>Rauvolfioideae</taxon>
        <taxon>Vinceae</taxon>
        <taxon>Catharanthinae</taxon>
        <taxon>Catharanthus</taxon>
    </lineage>
</organism>
<keyword evidence="2" id="KW-1185">Reference proteome</keyword>
<comment type="caution">
    <text evidence="1">The sequence shown here is derived from an EMBL/GenBank/DDBJ whole genome shotgun (WGS) entry which is preliminary data.</text>
</comment>
<gene>
    <name evidence="1" type="ORF">M9H77_04156</name>
</gene>
<protein>
    <submittedName>
        <fullName evidence="1">Uncharacterized protein</fullName>
    </submittedName>
</protein>
<proteinExistence type="predicted"/>
<dbReference type="EMBL" id="CM044701">
    <property type="protein sequence ID" value="KAI5682928.1"/>
    <property type="molecule type" value="Genomic_DNA"/>
</dbReference>
<dbReference type="Proteomes" id="UP001060085">
    <property type="component" value="Linkage Group LG01"/>
</dbReference>
<evidence type="ECO:0000313" key="1">
    <source>
        <dbReference type="EMBL" id="KAI5682928.1"/>
    </source>
</evidence>
<sequence length="764" mass="85623">MPRQERVMFKRSFLLCISLKLLLYSVVGSEIPLGSKLSVEENNYWVSSNGDFAIGFFNCSNQYSVGIRFFSSSIPETNQRVVWVAGGELRVGSSSCFQLTQMGELVLYDSATKEVAWTSKTGNESVASAVLQDDGNLVLLNRGKDIIWQSFDTPSDTLLPGQNLSVLQVLRPPSRNSVSSYYSLFMDKSGLLQLRWETSVIYWTSGNFSEAALRALLRTDGTLQLLDQRSKPIRSIVSEDHNDSDVKYRFLRVDPDGNLRLYSWQDASKSWRSVWQAFENQCDVFATCNLRGICLYNASGSPFCKCPFTYPGEANAKCLVPYQESCQSGSSMITYEHTALYGIYPPNETMVQSSLRQCKILCQDDPLCTAATFINNGSANCQIIRTRYIGGQSNPSLGYVSFVKTCSDPFAASLQKPTQPSSGNSIPKSSERICFRCLTGVVAGTIIVFVMIQFGVMLCILRRRKEMTRRTTSTYMDHGARGCIMLSYPEISDFTDNFKHQIGPQVFKGALPDNQPVAIKKLSKTIDERKFRSAVSKTGSIYHKNLLKLEGFCCDSGHRFLVYEFSKNGSLGNCLEDPKLSKRLTWKRRMGIGLGAARAISYLHTECREFVSHGSIKCENVILDDNFEAKVSEYGLTFMTEEVSYAGGMAEVDVRDFGKMLVRLITGCQNTDEACEWAYKKWAAAQTESIADIRMEANTNLEELERALRIAFWCLQEDERMRPSMGEVVKVLEGALPVDTPPPLFSHCHLSPLENDQLESIEEP</sequence>
<name>A0ACC0CD72_CATRO</name>
<reference evidence="2" key="1">
    <citation type="journal article" date="2023" name="Nat. Plants">
        <title>Single-cell RNA sequencing provides a high-resolution roadmap for understanding the multicellular compartmentation of specialized metabolism.</title>
        <authorList>
            <person name="Sun S."/>
            <person name="Shen X."/>
            <person name="Li Y."/>
            <person name="Li Y."/>
            <person name="Wang S."/>
            <person name="Li R."/>
            <person name="Zhang H."/>
            <person name="Shen G."/>
            <person name="Guo B."/>
            <person name="Wei J."/>
            <person name="Xu J."/>
            <person name="St-Pierre B."/>
            <person name="Chen S."/>
            <person name="Sun C."/>
        </authorList>
    </citation>
    <scope>NUCLEOTIDE SEQUENCE [LARGE SCALE GENOMIC DNA]</scope>
</reference>
<accession>A0ACC0CD72</accession>